<accession>A0ACB8XDS8</accession>
<dbReference type="EMBL" id="CM042064">
    <property type="protein sequence ID" value="KAI3665143.1"/>
    <property type="molecule type" value="Genomic_DNA"/>
</dbReference>
<sequence length="178" mass="20666">MIMEQKPTESVDELVLVKVAAWAWYRHGLGFEQKTTDHMESSDYDVAGPSRYKMEAMKNPQDMPTYFRRSMSECYHNYIGSSLLDVYEIERISKDLDYYIESGCDQYYCRKFADGVCDPDGRKNVLPLPESDTSGAKAKRRRKRKKWLRLIYEVCGSTNKGDVVEPDETHNSTARDAY</sequence>
<comment type="caution">
    <text evidence="1">The sequence shown here is derived from an EMBL/GenBank/DDBJ whole genome shotgun (WGS) entry which is preliminary data.</text>
</comment>
<dbReference type="Proteomes" id="UP001055879">
    <property type="component" value="Linkage Group LG18"/>
</dbReference>
<gene>
    <name evidence="1" type="ORF">L6452_43764</name>
</gene>
<name>A0ACB8XDS8_ARCLA</name>
<reference evidence="2" key="1">
    <citation type="journal article" date="2022" name="Mol. Ecol. Resour.">
        <title>The genomes of chicory, endive, great burdock and yacon provide insights into Asteraceae palaeo-polyploidization history and plant inulin production.</title>
        <authorList>
            <person name="Fan W."/>
            <person name="Wang S."/>
            <person name="Wang H."/>
            <person name="Wang A."/>
            <person name="Jiang F."/>
            <person name="Liu H."/>
            <person name="Zhao H."/>
            <person name="Xu D."/>
            <person name="Zhang Y."/>
        </authorList>
    </citation>
    <scope>NUCLEOTIDE SEQUENCE [LARGE SCALE GENOMIC DNA]</scope>
    <source>
        <strain evidence="2">cv. Niubang</strain>
    </source>
</reference>
<organism evidence="1 2">
    <name type="scientific">Arctium lappa</name>
    <name type="common">Greater burdock</name>
    <name type="synonym">Lappa major</name>
    <dbReference type="NCBI Taxonomy" id="4217"/>
    <lineage>
        <taxon>Eukaryota</taxon>
        <taxon>Viridiplantae</taxon>
        <taxon>Streptophyta</taxon>
        <taxon>Embryophyta</taxon>
        <taxon>Tracheophyta</taxon>
        <taxon>Spermatophyta</taxon>
        <taxon>Magnoliopsida</taxon>
        <taxon>eudicotyledons</taxon>
        <taxon>Gunneridae</taxon>
        <taxon>Pentapetalae</taxon>
        <taxon>asterids</taxon>
        <taxon>campanulids</taxon>
        <taxon>Asterales</taxon>
        <taxon>Asteraceae</taxon>
        <taxon>Carduoideae</taxon>
        <taxon>Cardueae</taxon>
        <taxon>Arctiinae</taxon>
        <taxon>Arctium</taxon>
    </lineage>
</organism>
<reference evidence="1 2" key="2">
    <citation type="journal article" date="2022" name="Mol. Ecol. Resour.">
        <title>The genomes of chicory, endive, great burdock and yacon provide insights into Asteraceae paleo-polyploidization history and plant inulin production.</title>
        <authorList>
            <person name="Fan W."/>
            <person name="Wang S."/>
            <person name="Wang H."/>
            <person name="Wang A."/>
            <person name="Jiang F."/>
            <person name="Liu H."/>
            <person name="Zhao H."/>
            <person name="Xu D."/>
            <person name="Zhang Y."/>
        </authorList>
    </citation>
    <scope>NUCLEOTIDE SEQUENCE [LARGE SCALE GENOMIC DNA]</scope>
    <source>
        <strain evidence="2">cv. Niubang</strain>
    </source>
</reference>
<proteinExistence type="predicted"/>
<keyword evidence="2" id="KW-1185">Reference proteome</keyword>
<evidence type="ECO:0000313" key="2">
    <source>
        <dbReference type="Proteomes" id="UP001055879"/>
    </source>
</evidence>
<evidence type="ECO:0000313" key="1">
    <source>
        <dbReference type="EMBL" id="KAI3665143.1"/>
    </source>
</evidence>
<protein>
    <submittedName>
        <fullName evidence="1">Uncharacterized protein</fullName>
    </submittedName>
</protein>